<dbReference type="InterPro" id="IPR011047">
    <property type="entry name" value="Quinoprotein_ADH-like_sf"/>
</dbReference>
<keyword evidence="10" id="KW-1185">Reference proteome</keyword>
<evidence type="ECO:0000256" key="3">
    <source>
        <dbReference type="ARBA" id="ARBA00022490"/>
    </source>
</evidence>
<evidence type="ECO:0000256" key="2">
    <source>
        <dbReference type="ARBA" id="ARBA00009866"/>
    </source>
</evidence>
<reference evidence="9 10" key="1">
    <citation type="journal article" date="2016" name="Nat. Commun.">
        <title>Extremotolerant tardigrade genome and improved radiotolerance of human cultured cells by tardigrade-unique protein.</title>
        <authorList>
            <person name="Hashimoto T."/>
            <person name="Horikawa D.D."/>
            <person name="Saito Y."/>
            <person name="Kuwahara H."/>
            <person name="Kozuka-Hata H."/>
            <person name="Shin-I T."/>
            <person name="Minakuchi Y."/>
            <person name="Ohishi K."/>
            <person name="Motoyama A."/>
            <person name="Aizu T."/>
            <person name="Enomoto A."/>
            <person name="Kondo K."/>
            <person name="Tanaka S."/>
            <person name="Hara Y."/>
            <person name="Koshikawa S."/>
            <person name="Sagara H."/>
            <person name="Miura T."/>
            <person name="Yokobori S."/>
            <person name="Miyagawa K."/>
            <person name="Suzuki Y."/>
            <person name="Kubo T."/>
            <person name="Oyama M."/>
            <person name="Kohara Y."/>
            <person name="Fujiyama A."/>
            <person name="Arakawa K."/>
            <person name="Katayama T."/>
            <person name="Toyoda A."/>
            <person name="Kunieda T."/>
        </authorList>
    </citation>
    <scope>NUCLEOTIDE SEQUENCE [LARGE SCALE GENOMIC DNA]</scope>
    <source>
        <strain evidence="9 10">YOKOZUNA-1</strain>
    </source>
</reference>
<evidence type="ECO:0000313" key="9">
    <source>
        <dbReference type="EMBL" id="GAV00408.1"/>
    </source>
</evidence>
<evidence type="ECO:0000256" key="6">
    <source>
        <dbReference type="SAM" id="MobiDB-lite"/>
    </source>
</evidence>
<dbReference type="AlphaFoldDB" id="A0A1D1VKZ1"/>
<dbReference type="InterPro" id="IPR039911">
    <property type="entry name" value="JIP3/JIP4"/>
</dbReference>
<feature type="compositionally biased region" description="Polar residues" evidence="6">
    <location>
        <begin position="1"/>
        <end position="10"/>
    </location>
</feature>
<dbReference type="Proteomes" id="UP000186922">
    <property type="component" value="Unassembled WGS sequence"/>
</dbReference>
<dbReference type="PANTHER" id="PTHR13886:SF4">
    <property type="entry name" value="JNK-INTERACTING PROTEIN 3"/>
    <property type="match status" value="1"/>
</dbReference>
<feature type="compositionally biased region" description="Low complexity" evidence="6">
    <location>
        <begin position="196"/>
        <end position="209"/>
    </location>
</feature>
<dbReference type="FunFam" id="1.20.5.1000:FF:000001">
    <property type="entry name" value="C-Jun-amino-terminal kinase-interacting protein 3 isoform X2"/>
    <property type="match status" value="1"/>
</dbReference>
<feature type="coiled-coil region" evidence="5">
    <location>
        <begin position="74"/>
        <end position="178"/>
    </location>
</feature>
<feature type="compositionally biased region" description="Basic and acidic residues" evidence="6">
    <location>
        <begin position="1112"/>
        <end position="1122"/>
    </location>
</feature>
<dbReference type="PANTHER" id="PTHR13886">
    <property type="entry name" value="JNK/SAPK-ASSOCIATED PROTEIN"/>
    <property type="match status" value="1"/>
</dbReference>
<dbReference type="GO" id="GO:0008432">
    <property type="term" value="F:JUN kinase binding"/>
    <property type="evidence" value="ECO:0007669"/>
    <property type="project" value="TreeGrafter"/>
</dbReference>
<dbReference type="InterPro" id="IPR015943">
    <property type="entry name" value="WD40/YVTN_repeat-like_dom_sf"/>
</dbReference>
<evidence type="ECO:0000259" key="7">
    <source>
        <dbReference type="PROSITE" id="PS51776"/>
    </source>
</evidence>
<dbReference type="Gene3D" id="1.20.5.1000">
    <property type="entry name" value="arf6 gtpase in complex with a specific effector, jip4"/>
    <property type="match status" value="1"/>
</dbReference>
<evidence type="ECO:0000313" key="10">
    <source>
        <dbReference type="Proteomes" id="UP000186922"/>
    </source>
</evidence>
<sequence length="1150" mass="127253">MSGRTSSSPATAAYRRSVKPAGASSPGLHSQEAFEMSEKVQALARDVYAEFEKLIVKYGEKVVEELMPQVVNVLEVLEQTYNENEEHKAEIELLREDNEQLAVHFEREKQLRKQLDRKTLEAEDTVEEEKRKQQEKLESLEAIVRILELKSKNAADQISRFEDKEREAKKDNEKLYERYSQLFKAHAEHLERTRMLLDSGGNSDDLSSLIANRREGSEPTSAQQEEEYEGLMRQSRAVLSAAEERFGQRVEKSSDVRQYAQTVPYASQMLRNASDISYPEMSMEADEDNVLESSMERKDESDSEAEGGDGDKVRLNSSAGGEVTGGKFPSFGGISREVEELIRENNNLLATKNALNIVKDDLIAQLDELTGEKHMLKEEIHSIQEMKNKLKERIAYLEDNAKKLRDFYEKKLVEASESDENVPYGQQKRFTRLEMARVVQEKNKYKEQLMELQDEAIRSKQAQISVGRVPERQRKSGLWKFFGNLFGTSQSRDNSSVRYGTDSGSTASASPPQSVPSRSPPPPMYTEPMDITQIVDLSQEISVPTWTDSGPSLPSSSTIMRQEQAGRVQAYGWSVPSSISSQENAPNQVGIPLPVYCRPLVEKDPDMKIWCAVGVTHLTPPTIAVQGASPTSPARSLPGSIPAEVQSPMQRQLQAFEKTPPLSSIWICSSTHSAGKISIVDASKPNDVLESFNVCSSHLLCIACVPAVNTADYPSAKERDHLRHSSLILTAEREAAIKTGSAVPDLGSITYVSCATGSSPMFRPDSGTDTSAGGDSSLQNELQEPAAERDEEEQLLLEAERGKTVWIGSQRGGLFVFSATRSYRKRMHKVALPDAVLCIIHIRGRVFASLADGTIAVFHRTNDGAWDTANYHQLNLGQPDHAIRSMVAVRNEAVWCGCKNKVYIVDPVTLEIKDNFEAVPKQDSAIRQMAWIGEGVWVSIRLDNTLRLFHTGTHQHLQDLNIEPLSSMMTGKSRLGLSIVRITAMTISCMRLWIGTSTGVVLSAPFSNGPDATATSLVPSGRSGVSCIVPFCSPSLVQVSYHGHKEEVKFFVSVPGAPGHFQNGAAAAPSGSRKNSAEAVGPLADGGMTLLMSGGEGYIDFRFDDSEYLGDDSDRASIDSRRSHLQQTPSRTDRSHLTVWQIPMTDTEHS</sequence>
<keyword evidence="4 5" id="KW-0175">Coiled coil</keyword>
<name>A0A1D1VKZ1_RAMVA</name>
<feature type="region of interest" description="Disordered" evidence="6">
    <location>
        <begin position="1112"/>
        <end position="1150"/>
    </location>
</feature>
<dbReference type="Pfam" id="PF19056">
    <property type="entry name" value="WD40_2"/>
    <property type="match status" value="1"/>
</dbReference>
<dbReference type="EMBL" id="BDGG01000006">
    <property type="protein sequence ID" value="GAV00408.1"/>
    <property type="molecule type" value="Genomic_DNA"/>
</dbReference>
<feature type="domain" description="RH1" evidence="7">
    <location>
        <begin position="23"/>
        <end position="111"/>
    </location>
</feature>
<comment type="similarity">
    <text evidence="2">Belongs to the JIP scaffold family.</text>
</comment>
<dbReference type="STRING" id="947166.A0A1D1VKZ1"/>
<dbReference type="InterPro" id="IPR034744">
    <property type="entry name" value="RH2"/>
</dbReference>
<feature type="compositionally biased region" description="Low complexity" evidence="6">
    <location>
        <begin position="765"/>
        <end position="777"/>
    </location>
</feature>
<dbReference type="Gene3D" id="2.130.10.10">
    <property type="entry name" value="YVTN repeat-like/Quinoprotein amine dehydrogenase"/>
    <property type="match status" value="1"/>
</dbReference>
<feature type="compositionally biased region" description="Low complexity" evidence="6">
    <location>
        <begin position="505"/>
        <end position="517"/>
    </location>
</feature>
<dbReference type="InterPro" id="IPR032486">
    <property type="entry name" value="JIP_LZII"/>
</dbReference>
<dbReference type="Pfam" id="PF16471">
    <property type="entry name" value="JIP_LZII"/>
    <property type="match status" value="1"/>
</dbReference>
<feature type="region of interest" description="Disordered" evidence="6">
    <location>
        <begin position="760"/>
        <end position="792"/>
    </location>
</feature>
<dbReference type="GO" id="GO:0019894">
    <property type="term" value="F:kinesin binding"/>
    <property type="evidence" value="ECO:0007669"/>
    <property type="project" value="TreeGrafter"/>
</dbReference>
<comment type="caution">
    <text evidence="9">The sequence shown here is derived from an EMBL/GenBank/DDBJ whole genome shotgun (WGS) entry which is preliminary data.</text>
</comment>
<feature type="region of interest" description="Disordered" evidence="6">
    <location>
        <begin position="285"/>
        <end position="321"/>
    </location>
</feature>
<comment type="subcellular location">
    <subcellularLocation>
        <location evidence="1">Cytoplasm</location>
    </subcellularLocation>
</comment>
<feature type="coiled-coil region" evidence="5">
    <location>
        <begin position="435"/>
        <end position="462"/>
    </location>
</feature>
<dbReference type="InterPro" id="IPR034743">
    <property type="entry name" value="RH1"/>
</dbReference>
<evidence type="ECO:0000256" key="5">
    <source>
        <dbReference type="SAM" id="Coils"/>
    </source>
</evidence>
<dbReference type="PROSITE" id="PS51777">
    <property type="entry name" value="RH2"/>
    <property type="match status" value="1"/>
</dbReference>
<dbReference type="OrthoDB" id="10256043at2759"/>
<dbReference type="Pfam" id="PF09744">
    <property type="entry name" value="RH1"/>
    <property type="match status" value="1"/>
</dbReference>
<evidence type="ECO:0000256" key="1">
    <source>
        <dbReference type="ARBA" id="ARBA00004496"/>
    </source>
</evidence>
<evidence type="ECO:0008006" key="11">
    <source>
        <dbReference type="Google" id="ProtNLM"/>
    </source>
</evidence>
<feature type="region of interest" description="Disordered" evidence="6">
    <location>
        <begin position="196"/>
        <end position="228"/>
    </location>
</feature>
<feature type="region of interest" description="Disordered" evidence="6">
    <location>
        <begin position="491"/>
        <end position="527"/>
    </location>
</feature>
<feature type="coiled-coil region" evidence="5">
    <location>
        <begin position="338"/>
        <end position="407"/>
    </location>
</feature>
<organism evidence="9 10">
    <name type="scientific">Ramazzottius varieornatus</name>
    <name type="common">Water bear</name>
    <name type="synonym">Tardigrade</name>
    <dbReference type="NCBI Taxonomy" id="947166"/>
    <lineage>
        <taxon>Eukaryota</taxon>
        <taxon>Metazoa</taxon>
        <taxon>Ecdysozoa</taxon>
        <taxon>Tardigrada</taxon>
        <taxon>Eutardigrada</taxon>
        <taxon>Parachela</taxon>
        <taxon>Hypsibioidea</taxon>
        <taxon>Ramazzottiidae</taxon>
        <taxon>Ramazzottius</taxon>
    </lineage>
</organism>
<dbReference type="PROSITE" id="PS51776">
    <property type="entry name" value="RH1"/>
    <property type="match status" value="1"/>
</dbReference>
<keyword evidence="3" id="KW-0963">Cytoplasm</keyword>
<dbReference type="SUPFAM" id="SSF50998">
    <property type="entry name" value="Quinoprotein alcohol dehydrogenase-like"/>
    <property type="match status" value="1"/>
</dbReference>
<feature type="region of interest" description="Disordered" evidence="6">
    <location>
        <begin position="1"/>
        <end position="30"/>
    </location>
</feature>
<dbReference type="GO" id="GO:0016192">
    <property type="term" value="P:vesicle-mediated transport"/>
    <property type="evidence" value="ECO:0007669"/>
    <property type="project" value="TreeGrafter"/>
</dbReference>
<dbReference type="Gene3D" id="1.20.58.1770">
    <property type="match status" value="1"/>
</dbReference>
<accession>A0A1D1VKZ1</accession>
<evidence type="ECO:0000256" key="4">
    <source>
        <dbReference type="ARBA" id="ARBA00023054"/>
    </source>
</evidence>
<gene>
    <name evidence="9" type="primary">RvY_11259</name>
    <name evidence="9" type="synonym">RvY_11259.1</name>
    <name evidence="9" type="ORF">RvY_11259-1</name>
</gene>
<feature type="domain" description="RH2" evidence="8">
    <location>
        <begin position="427"/>
        <end position="496"/>
    </location>
</feature>
<dbReference type="GO" id="GO:0005737">
    <property type="term" value="C:cytoplasm"/>
    <property type="evidence" value="ECO:0007669"/>
    <property type="project" value="UniProtKB-SubCell"/>
</dbReference>
<proteinExistence type="inferred from homology"/>
<feature type="compositionally biased region" description="Polar residues" evidence="6">
    <location>
        <begin position="491"/>
        <end position="504"/>
    </location>
</feature>
<protein>
    <recommendedName>
        <fullName evidence="11">RH1 domain-containing protein</fullName>
    </recommendedName>
</protein>
<dbReference type="GO" id="GO:0005078">
    <property type="term" value="F:MAP-kinase scaffold activity"/>
    <property type="evidence" value="ECO:0007669"/>
    <property type="project" value="InterPro"/>
</dbReference>
<dbReference type="GO" id="GO:0030159">
    <property type="term" value="F:signaling receptor complex adaptor activity"/>
    <property type="evidence" value="ECO:0007669"/>
    <property type="project" value="TreeGrafter"/>
</dbReference>
<evidence type="ECO:0000259" key="8">
    <source>
        <dbReference type="PROSITE" id="PS51777"/>
    </source>
</evidence>